<sequence length="222" mass="25724">MQMVLIRHGESEANFQNYWTGWLDVPLTEKGRRQAQAAGEKIKQAGLEFDHAFTSVLQRSLITCQEVLEACDQLWLPVEKTWRLNERHYGALVGKNKDEMKADFGAEQVKRWRRGYYQLPPLVEQNHFDRRYDNLDQSLIPKGESLALTTERVLPLWQDWLAPLLLQGKNILVVGHGNSLRALVKYLEDISPDQVDQIEIPNATPVLYEFTEDLQISRKILL</sequence>
<feature type="active site" description="Tele-phosphohistidine intermediate" evidence="6 7">
    <location>
        <position position="8"/>
    </location>
</feature>
<dbReference type="HAMAP" id="MF_01039">
    <property type="entry name" value="PGAM_GpmA"/>
    <property type="match status" value="1"/>
</dbReference>
<evidence type="ECO:0000256" key="7">
    <source>
        <dbReference type="PIRSR" id="PIRSR613078-1"/>
    </source>
</evidence>
<dbReference type="PANTHER" id="PTHR11931">
    <property type="entry name" value="PHOSPHOGLYCERATE MUTASE"/>
    <property type="match status" value="1"/>
</dbReference>
<keyword evidence="4 6" id="KW-0324">Glycolysis</keyword>
<evidence type="ECO:0000256" key="5">
    <source>
        <dbReference type="ARBA" id="ARBA00023235"/>
    </source>
</evidence>
<feature type="binding site" evidence="6 8">
    <location>
        <position position="97"/>
    </location>
    <ligand>
        <name>substrate</name>
    </ligand>
</feature>
<dbReference type="FunFam" id="3.40.50.1240:FF:000003">
    <property type="entry name" value="2,3-bisphosphoglycerate-dependent phosphoglycerate mutase"/>
    <property type="match status" value="1"/>
</dbReference>
<feature type="binding site" evidence="6 8">
    <location>
        <begin position="113"/>
        <end position="114"/>
    </location>
    <ligand>
        <name>substrate</name>
    </ligand>
</feature>
<dbReference type="InterPro" id="IPR013078">
    <property type="entry name" value="His_Pase_superF_clade-1"/>
</dbReference>
<dbReference type="InterPro" id="IPR029033">
    <property type="entry name" value="His_PPase_superfam"/>
</dbReference>
<comment type="similarity">
    <text evidence="2 6">Belongs to the phosphoglycerate mutase family. BPG-dependent PGAM subfamily.</text>
</comment>
<comment type="function">
    <text evidence="6 10">Catalyzes the interconversion of 2-phosphoglycerate and 3-phosphoglycerate.</text>
</comment>
<dbReference type="EMBL" id="JARQBJ010000001">
    <property type="protein sequence ID" value="MDT2809519.1"/>
    <property type="molecule type" value="Genomic_DNA"/>
</dbReference>
<dbReference type="Gene3D" id="3.40.50.1240">
    <property type="entry name" value="Phosphoglycerate mutase-like"/>
    <property type="match status" value="1"/>
</dbReference>
<comment type="caution">
    <text evidence="11">The sequence shown here is derived from an EMBL/GenBank/DDBJ whole genome shotgun (WGS) entry which is preliminary data.</text>
</comment>
<dbReference type="GO" id="GO:0006096">
    <property type="term" value="P:glycolytic process"/>
    <property type="evidence" value="ECO:0007669"/>
    <property type="project" value="UniProtKB-UniRule"/>
</dbReference>
<dbReference type="GO" id="GO:0006094">
    <property type="term" value="P:gluconeogenesis"/>
    <property type="evidence" value="ECO:0007669"/>
    <property type="project" value="UniProtKB-UniRule"/>
</dbReference>
<feature type="binding site" evidence="6 8">
    <location>
        <begin position="7"/>
        <end position="14"/>
    </location>
    <ligand>
        <name>substrate</name>
    </ligand>
</feature>
<evidence type="ECO:0000256" key="9">
    <source>
        <dbReference type="PIRSR" id="PIRSR613078-3"/>
    </source>
</evidence>
<evidence type="ECO:0000313" key="11">
    <source>
        <dbReference type="EMBL" id="MDT2809519.1"/>
    </source>
</evidence>
<dbReference type="InterPro" id="IPR005952">
    <property type="entry name" value="Phosphogly_mut1"/>
</dbReference>
<feature type="binding site" evidence="6 8">
    <location>
        <begin position="177"/>
        <end position="178"/>
    </location>
    <ligand>
        <name>substrate</name>
    </ligand>
</feature>
<gene>
    <name evidence="6" type="primary">gpmA</name>
    <name evidence="11" type="ORF">P7H43_03280</name>
</gene>
<evidence type="ECO:0000256" key="1">
    <source>
        <dbReference type="ARBA" id="ARBA00000380"/>
    </source>
</evidence>
<dbReference type="EC" id="5.4.2.11" evidence="6 10"/>
<evidence type="ECO:0000256" key="8">
    <source>
        <dbReference type="PIRSR" id="PIRSR613078-2"/>
    </source>
</evidence>
<dbReference type="Proteomes" id="UP001256711">
    <property type="component" value="Unassembled WGS sequence"/>
</dbReference>
<evidence type="ECO:0000313" key="12">
    <source>
        <dbReference type="Proteomes" id="UP001256711"/>
    </source>
</evidence>
<evidence type="ECO:0000256" key="10">
    <source>
        <dbReference type="RuleBase" id="RU004512"/>
    </source>
</evidence>
<feature type="active site" description="Proton donor/acceptor" evidence="6 7">
    <location>
        <position position="86"/>
    </location>
</feature>
<dbReference type="GO" id="GO:0004619">
    <property type="term" value="F:phosphoglycerate mutase activity"/>
    <property type="evidence" value="ECO:0007669"/>
    <property type="project" value="UniProtKB-UniRule"/>
</dbReference>
<evidence type="ECO:0000256" key="6">
    <source>
        <dbReference type="HAMAP-Rule" id="MF_01039"/>
    </source>
</evidence>
<dbReference type="CDD" id="cd07067">
    <property type="entry name" value="HP_PGM_like"/>
    <property type="match status" value="1"/>
</dbReference>
<name>A0AAW8TV39_9ENTE</name>
<dbReference type="RefSeq" id="WP_270598261.1">
    <property type="nucleotide sequence ID" value="NZ_JAQESC010000006.1"/>
</dbReference>
<feature type="binding site" evidence="6 8">
    <location>
        <begin position="20"/>
        <end position="21"/>
    </location>
    <ligand>
        <name>substrate</name>
    </ligand>
</feature>
<keyword evidence="3 6" id="KW-0312">Gluconeogenesis</keyword>
<dbReference type="PIRSF" id="PIRSF000709">
    <property type="entry name" value="6PFK_2-Ptase"/>
    <property type="match status" value="1"/>
</dbReference>
<comment type="pathway">
    <text evidence="6 10">Carbohydrate degradation; glycolysis; pyruvate from D-glyceraldehyde 3-phosphate: step 3/5.</text>
</comment>
<feature type="site" description="Transition state stabilizer" evidence="6 9">
    <location>
        <position position="176"/>
    </location>
</feature>
<dbReference type="Pfam" id="PF00300">
    <property type="entry name" value="His_Phos_1"/>
    <property type="match status" value="2"/>
</dbReference>
<dbReference type="SUPFAM" id="SSF53254">
    <property type="entry name" value="Phosphoglycerate mutase-like"/>
    <property type="match status" value="1"/>
</dbReference>
<proteinExistence type="inferred from homology"/>
<dbReference type="AlphaFoldDB" id="A0AAW8TV39"/>
<feature type="binding site" evidence="6 8">
    <location>
        <begin position="86"/>
        <end position="89"/>
    </location>
    <ligand>
        <name>substrate</name>
    </ligand>
</feature>
<keyword evidence="5 6" id="KW-0413">Isomerase</keyword>
<comment type="catalytic activity">
    <reaction evidence="1 6 10">
        <text>(2R)-2-phosphoglycerate = (2R)-3-phosphoglycerate</text>
        <dbReference type="Rhea" id="RHEA:15901"/>
        <dbReference type="ChEBI" id="CHEBI:58272"/>
        <dbReference type="ChEBI" id="CHEBI:58289"/>
        <dbReference type="EC" id="5.4.2.11"/>
    </reaction>
</comment>
<reference evidence="11" key="1">
    <citation type="submission" date="2023-03" db="EMBL/GenBank/DDBJ databases">
        <authorList>
            <person name="Shen W."/>
            <person name="Cai J."/>
        </authorList>
    </citation>
    <scope>NUCLEOTIDE SEQUENCE</scope>
    <source>
        <strain evidence="11">B226-2</strain>
    </source>
</reference>
<dbReference type="InterPro" id="IPR001345">
    <property type="entry name" value="PG/BPGM_mutase_AS"/>
</dbReference>
<evidence type="ECO:0000256" key="3">
    <source>
        <dbReference type="ARBA" id="ARBA00022432"/>
    </source>
</evidence>
<protein>
    <recommendedName>
        <fullName evidence="6 10">2,3-bisphosphoglycerate-dependent phosphoglycerate mutase</fullName>
        <shortName evidence="6">BPG-dependent PGAM</shortName>
        <shortName evidence="6">PGAM</shortName>
        <shortName evidence="6">Phosphoglyceromutase</shortName>
        <shortName evidence="6">dPGM</shortName>
        <ecNumber evidence="6 10">5.4.2.11</ecNumber>
    </recommendedName>
</protein>
<dbReference type="PROSITE" id="PS00175">
    <property type="entry name" value="PG_MUTASE"/>
    <property type="match status" value="1"/>
</dbReference>
<dbReference type="SMART" id="SM00855">
    <property type="entry name" value="PGAM"/>
    <property type="match status" value="1"/>
</dbReference>
<accession>A0AAW8TV39</accession>
<evidence type="ECO:0000256" key="4">
    <source>
        <dbReference type="ARBA" id="ARBA00023152"/>
    </source>
</evidence>
<dbReference type="NCBIfam" id="TIGR01258">
    <property type="entry name" value="pgm_1"/>
    <property type="match status" value="1"/>
</dbReference>
<feature type="binding site" evidence="6 8">
    <location>
        <position position="59"/>
    </location>
    <ligand>
        <name>substrate</name>
    </ligand>
</feature>
<organism evidence="11 12">
    <name type="scientific">Enterococcus asini</name>
    <dbReference type="NCBI Taxonomy" id="57732"/>
    <lineage>
        <taxon>Bacteria</taxon>
        <taxon>Bacillati</taxon>
        <taxon>Bacillota</taxon>
        <taxon>Bacilli</taxon>
        <taxon>Lactobacillales</taxon>
        <taxon>Enterococcaceae</taxon>
        <taxon>Enterococcus</taxon>
    </lineage>
</organism>
<evidence type="ECO:0000256" key="2">
    <source>
        <dbReference type="ARBA" id="ARBA00006717"/>
    </source>
</evidence>